<sequence length="371" mass="41487">MKPFRKANGRSWCAADLRTQARSRLHSPRVRARRPMLTEINAHCYETRLSGLYAITMPTPFPVGDVFAYLALGKGSAPLTLIDCGVRTDEARAALQAGLAACGVAFRDIERLIITHHHTDHLGFAAEIAAESDAEICAHQLCRPWLEQPEPTRRAFDAYLRPIFRQGGVPEEVIAGIERISAYLGSFVQPARVTRTLAEGDQVELLGKVWQVYHTKGHAGDLLCLYEPESRVLLSSDHLLRDISSNPLLEPPEAPDQPRPQRLLDYLAELQRIAQLDIQVAYPGHGAPVTNVPQLVEGRLAMHAERAERLRALCAEQPRTLYELVQLLFPHLRQPEMFLALSEVLGHLDLLVRDGKAFAEWRDGVAYWQAA</sequence>
<evidence type="ECO:0000259" key="1">
    <source>
        <dbReference type="SMART" id="SM00849"/>
    </source>
</evidence>
<comment type="caution">
    <text evidence="2">The sequence shown here is derived from an EMBL/GenBank/DDBJ whole genome shotgun (WGS) entry which is preliminary data.</text>
</comment>
<feature type="domain" description="Metallo-beta-lactamase" evidence="1">
    <location>
        <begin position="65"/>
        <end position="285"/>
    </location>
</feature>
<organism evidence="2 3">
    <name type="scientific">Candidatus Thermofonsia Clade 1 bacterium</name>
    <dbReference type="NCBI Taxonomy" id="2364210"/>
    <lineage>
        <taxon>Bacteria</taxon>
        <taxon>Bacillati</taxon>
        <taxon>Chloroflexota</taxon>
        <taxon>Candidatus Thermofontia</taxon>
        <taxon>Candidatus Thermofonsia Clade 1</taxon>
    </lineage>
</organism>
<dbReference type="Pfam" id="PF00753">
    <property type="entry name" value="Lactamase_B"/>
    <property type="match status" value="1"/>
</dbReference>
<dbReference type="EMBL" id="PGTM01000026">
    <property type="protein sequence ID" value="PJF36873.1"/>
    <property type="molecule type" value="Genomic_DNA"/>
</dbReference>
<dbReference type="AlphaFoldDB" id="A0A2M8PH51"/>
<dbReference type="InterPro" id="IPR001279">
    <property type="entry name" value="Metallo-B-lactamas"/>
</dbReference>
<protein>
    <recommendedName>
        <fullName evidence="1">Metallo-beta-lactamase domain-containing protein</fullName>
    </recommendedName>
</protein>
<dbReference type="SUPFAM" id="SSF56281">
    <property type="entry name" value="Metallo-hydrolase/oxidoreductase"/>
    <property type="match status" value="1"/>
</dbReference>
<dbReference type="Proteomes" id="UP000229681">
    <property type="component" value="Unassembled WGS sequence"/>
</dbReference>
<dbReference type="InterPro" id="IPR050662">
    <property type="entry name" value="Sec-metab_biosynth-thioest"/>
</dbReference>
<dbReference type="CDD" id="cd07725">
    <property type="entry name" value="TTHA1429-like_MBL-fold"/>
    <property type="match status" value="1"/>
</dbReference>
<reference evidence="2 3" key="1">
    <citation type="submission" date="2017-11" db="EMBL/GenBank/DDBJ databases">
        <title>Evolution of Phototrophy in the Chloroflexi Phylum Driven by Horizontal Gene Transfer.</title>
        <authorList>
            <person name="Ward L.M."/>
            <person name="Hemp J."/>
            <person name="Shih P.M."/>
            <person name="Mcglynn S.E."/>
            <person name="Fischer W."/>
        </authorList>
    </citation>
    <scope>NUCLEOTIDE SEQUENCE [LARGE SCALE GENOMIC DNA]</scope>
    <source>
        <strain evidence="2">JP3_13</strain>
    </source>
</reference>
<accession>A0A2M8PH51</accession>
<dbReference type="SMART" id="SM00849">
    <property type="entry name" value="Lactamase_B"/>
    <property type="match status" value="1"/>
</dbReference>
<evidence type="ECO:0000313" key="3">
    <source>
        <dbReference type="Proteomes" id="UP000229681"/>
    </source>
</evidence>
<name>A0A2M8PH51_9CHLR</name>
<dbReference type="PANTHER" id="PTHR23131">
    <property type="entry name" value="ENDORIBONUCLEASE LACTB2"/>
    <property type="match status" value="1"/>
</dbReference>
<gene>
    <name evidence="2" type="ORF">CUN49_03145</name>
</gene>
<dbReference type="InterPro" id="IPR036388">
    <property type="entry name" value="WH-like_DNA-bd_sf"/>
</dbReference>
<dbReference type="Gene3D" id="1.10.10.10">
    <property type="entry name" value="Winged helix-like DNA-binding domain superfamily/Winged helix DNA-binding domain"/>
    <property type="match status" value="1"/>
</dbReference>
<proteinExistence type="predicted"/>
<dbReference type="Gene3D" id="3.60.15.10">
    <property type="entry name" value="Ribonuclease Z/Hydroxyacylglutathione hydrolase-like"/>
    <property type="match status" value="1"/>
</dbReference>
<dbReference type="PANTHER" id="PTHR23131:SF4">
    <property type="entry name" value="METALLO-BETA-LACTAMASE SUPERFAMILY POTEIN"/>
    <property type="match status" value="1"/>
</dbReference>
<dbReference type="InterPro" id="IPR036866">
    <property type="entry name" value="RibonucZ/Hydroxyglut_hydro"/>
</dbReference>
<evidence type="ECO:0000313" key="2">
    <source>
        <dbReference type="EMBL" id="PJF36873.1"/>
    </source>
</evidence>